<keyword evidence="8" id="KW-1185">Reference proteome</keyword>
<dbReference type="AlphaFoldDB" id="F1T6W6"/>
<dbReference type="PROSITE" id="PS60002">
    <property type="entry name" value="PHOSPHOKETOLASE_1"/>
    <property type="match status" value="1"/>
</dbReference>
<dbReference type="SUPFAM" id="SSF52518">
    <property type="entry name" value="Thiamin diphosphate-binding fold (THDP-binding)"/>
    <property type="match status" value="2"/>
</dbReference>
<evidence type="ECO:0000256" key="3">
    <source>
        <dbReference type="ARBA" id="ARBA00023052"/>
    </source>
</evidence>
<dbReference type="InterPro" id="IPR005593">
    <property type="entry name" value="Xul5P/Fru6P_PKetolase"/>
</dbReference>
<dbReference type="Proteomes" id="UP000005947">
    <property type="component" value="Unassembled WGS sequence"/>
</dbReference>
<dbReference type="Pfam" id="PF09363">
    <property type="entry name" value="XFP_C"/>
    <property type="match status" value="1"/>
</dbReference>
<dbReference type="Gene3D" id="3.40.50.920">
    <property type="match status" value="1"/>
</dbReference>
<comment type="caution">
    <text evidence="7">The sequence shown here is derived from an EMBL/GenBank/DDBJ whole genome shotgun (WGS) entry which is preliminary data.</text>
</comment>
<dbReference type="InterPro" id="IPR018970">
    <property type="entry name" value="Xul5P/Fru6P_PKetolase_N"/>
</dbReference>
<dbReference type="OrthoDB" id="9768449at2"/>
<dbReference type="PROSITE" id="PS60003">
    <property type="entry name" value="PHOSPHOKETOLASE_2"/>
    <property type="match status" value="1"/>
</dbReference>
<evidence type="ECO:0000313" key="8">
    <source>
        <dbReference type="Proteomes" id="UP000005947"/>
    </source>
</evidence>
<reference evidence="7 8" key="1">
    <citation type="submission" date="2011-02" db="EMBL/GenBank/DDBJ databases">
        <authorList>
            <person name="Muzny D."/>
            <person name="Qin X."/>
            <person name="Buhay C."/>
            <person name="Dugan-Rocha S."/>
            <person name="Ding Y."/>
            <person name="Chen G."/>
            <person name="Hawes A."/>
            <person name="Holder M."/>
            <person name="Jhangiani S."/>
            <person name="Johnson A."/>
            <person name="Khan Z."/>
            <person name="Li Z."/>
            <person name="Liu W."/>
            <person name="Liu X."/>
            <person name="Perez L."/>
            <person name="Shen H."/>
            <person name="Wang Q."/>
            <person name="Watt J."/>
            <person name="Xi L."/>
            <person name="Xin Y."/>
            <person name="Zhou J."/>
            <person name="Deng J."/>
            <person name="Jiang H."/>
            <person name="Liu Y."/>
            <person name="Qu J."/>
            <person name="Song X.-Z."/>
            <person name="Zhang L."/>
            <person name="Villasana D."/>
            <person name="Johnson A."/>
            <person name="Liu J."/>
            <person name="Liyanage D."/>
            <person name="Lorensuhewa L."/>
            <person name="Robinson T."/>
            <person name="Song A."/>
            <person name="Song B.-B."/>
            <person name="Dinh H."/>
            <person name="Thornton R."/>
            <person name="Coyle M."/>
            <person name="Francisco L."/>
            <person name="Jackson L."/>
            <person name="Javaid M."/>
            <person name="Korchina V."/>
            <person name="Kovar C."/>
            <person name="Mata R."/>
            <person name="Mathew T."/>
            <person name="Ngo R."/>
            <person name="Nguyen L."/>
            <person name="Nguyen N."/>
            <person name="Okwuonu G."/>
            <person name="Ongeri F."/>
            <person name="Pham C."/>
            <person name="Simmons D."/>
            <person name="Wilczek-Boney K."/>
            <person name="Hale W."/>
            <person name="Jakkamsetti A."/>
            <person name="Pham P."/>
            <person name="Ruth R."/>
            <person name="San Lucas F."/>
            <person name="Warren J."/>
            <person name="Zhang J."/>
            <person name="Zhao Z."/>
            <person name="Zhou C."/>
            <person name="Zhu D."/>
            <person name="Lee S."/>
            <person name="Bess C."/>
            <person name="Blankenburg K."/>
            <person name="Forbes L."/>
            <person name="Fu Q."/>
            <person name="Gubbala S."/>
            <person name="Hirani K."/>
            <person name="Jayaseelan J.C."/>
            <person name="Lara F."/>
            <person name="Munidasa M."/>
            <person name="Palculict T."/>
            <person name="Patil S."/>
            <person name="Pu L.-L."/>
            <person name="Saada N."/>
            <person name="Tang L."/>
            <person name="Weissenberger G."/>
            <person name="Zhu Y."/>
            <person name="Hemphill L."/>
            <person name="Shang Y."/>
            <person name="Youmans B."/>
            <person name="Ayvaz T."/>
            <person name="Ross M."/>
            <person name="Santibanez J."/>
            <person name="Aqrawi P."/>
            <person name="Gross S."/>
            <person name="Joshi V."/>
            <person name="Fowler G."/>
            <person name="Nazareth L."/>
            <person name="Reid J."/>
            <person name="Worley K."/>
            <person name="Petrosino J."/>
            <person name="Highlander S."/>
            <person name="Gibbs R."/>
        </authorList>
    </citation>
    <scope>NUCLEOTIDE SEQUENCE [LARGE SCALE GENOMIC DNA]</scope>
    <source>
        <strain evidence="7 8">DSM 15829</strain>
    </source>
</reference>
<evidence type="ECO:0000259" key="6">
    <source>
        <dbReference type="Pfam" id="PF09364"/>
    </source>
</evidence>
<dbReference type="InterPro" id="IPR029061">
    <property type="entry name" value="THDP-binding"/>
</dbReference>
<dbReference type="InterPro" id="IPR019790">
    <property type="entry name" value="Xul5P/Fru6P_PKetolase_CS"/>
</dbReference>
<dbReference type="InterPro" id="IPR009014">
    <property type="entry name" value="Transketo_C/PFOR_II"/>
</dbReference>
<evidence type="ECO:0000259" key="5">
    <source>
        <dbReference type="Pfam" id="PF09363"/>
    </source>
</evidence>
<dbReference type="InterPro" id="IPR018969">
    <property type="entry name" value="Xul5P/Fru6P_PKetolase_C"/>
</dbReference>
<evidence type="ECO:0000256" key="1">
    <source>
        <dbReference type="ARBA" id="ARBA00001964"/>
    </source>
</evidence>
<proteinExistence type="inferred from homology"/>
<dbReference type="eggNOG" id="COG3957">
    <property type="taxonomic scope" value="Bacteria"/>
</dbReference>
<organism evidence="7 8">
    <name type="scientific">Fannyhessea vaginae DSM 15829</name>
    <dbReference type="NCBI Taxonomy" id="525256"/>
    <lineage>
        <taxon>Bacteria</taxon>
        <taxon>Bacillati</taxon>
        <taxon>Actinomycetota</taxon>
        <taxon>Coriobacteriia</taxon>
        <taxon>Coriobacteriales</taxon>
        <taxon>Atopobiaceae</taxon>
        <taxon>Fannyhessea</taxon>
    </lineage>
</organism>
<dbReference type="PIRSF" id="PIRSF017245">
    <property type="entry name" value="Phosphoketolase"/>
    <property type="match status" value="1"/>
</dbReference>
<comment type="similarity">
    <text evidence="2">Belongs to the XFP family.</text>
</comment>
<evidence type="ECO:0000256" key="4">
    <source>
        <dbReference type="ARBA" id="ARBA00023239"/>
    </source>
</evidence>
<dbReference type="Pfam" id="PF09364">
    <property type="entry name" value="XFP_N"/>
    <property type="match status" value="1"/>
</dbReference>
<dbReference type="GO" id="GO:0005975">
    <property type="term" value="P:carbohydrate metabolic process"/>
    <property type="evidence" value="ECO:0007669"/>
    <property type="project" value="InterPro"/>
</dbReference>
<dbReference type="PANTHER" id="PTHR31273">
    <property type="entry name" value="PHOSPHOKETOLASE-RELATED"/>
    <property type="match status" value="1"/>
</dbReference>
<keyword evidence="3" id="KW-0786">Thiamine pyrophosphate</keyword>
<protein>
    <submittedName>
        <fullName evidence="7">D-xylulose 5-phosphate/D-fructose 6-phosphate phosphoketolase</fullName>
    </submittedName>
</protein>
<comment type="cofactor">
    <cofactor evidence="1">
        <name>thiamine diphosphate</name>
        <dbReference type="ChEBI" id="CHEBI:58937"/>
    </cofactor>
</comment>
<accession>F1T6W6</accession>
<dbReference type="NCBIfam" id="NF003619">
    <property type="entry name" value="PRK05261.1-4"/>
    <property type="match status" value="1"/>
</dbReference>
<dbReference type="GO" id="GO:0000287">
    <property type="term" value="F:magnesium ion binding"/>
    <property type="evidence" value="ECO:0007669"/>
    <property type="project" value="UniProtKB-ARBA"/>
</dbReference>
<feature type="domain" description="Xylulose 5-phosphate/Fructose 6-phosphate phosphoketolase N-terminal" evidence="6">
    <location>
        <begin position="24"/>
        <end position="386"/>
    </location>
</feature>
<dbReference type="EMBL" id="ACGK02000005">
    <property type="protein sequence ID" value="EGF22695.1"/>
    <property type="molecule type" value="Genomic_DNA"/>
</dbReference>
<feature type="domain" description="Xylulose 5-phosphate/Fructose 6-phosphate phosphoketolase C-terminal" evidence="5">
    <location>
        <begin position="610"/>
        <end position="814"/>
    </location>
</feature>
<dbReference type="InterPro" id="IPR019789">
    <property type="entry name" value="Xul5P/Fru6P_PKetolase_ThDP_BS"/>
</dbReference>
<gene>
    <name evidence="7" type="primary">xfp</name>
    <name evidence="7" type="ORF">HMPREF0091_11202</name>
</gene>
<evidence type="ECO:0000256" key="2">
    <source>
        <dbReference type="ARBA" id="ARBA00005623"/>
    </source>
</evidence>
<evidence type="ECO:0000313" key="7">
    <source>
        <dbReference type="EMBL" id="EGF22695.1"/>
    </source>
</evidence>
<dbReference type="Gene3D" id="3.40.50.970">
    <property type="match status" value="2"/>
</dbReference>
<dbReference type="RefSeq" id="WP_006303412.1">
    <property type="nucleotide sequence ID" value="NZ_ACGK02000005.1"/>
</dbReference>
<dbReference type="PANTHER" id="PTHR31273:SF0">
    <property type="entry name" value="PHOSPHOKETOLASE-RELATED"/>
    <property type="match status" value="1"/>
</dbReference>
<dbReference type="GO" id="GO:0016832">
    <property type="term" value="F:aldehyde-lyase activity"/>
    <property type="evidence" value="ECO:0007669"/>
    <property type="project" value="InterPro"/>
</dbReference>
<dbReference type="GeneID" id="93209988"/>
<name>F1T6W6_9ACTN</name>
<dbReference type="Pfam" id="PF03894">
    <property type="entry name" value="XFP"/>
    <property type="match status" value="1"/>
</dbReference>
<sequence>MAQPVLGTPWYKPLGIRKQECSSAQTLASLDAYWRCANYISAGQIYLFSNPLMKGGLSPRDIKHRLMGHWGTIPGLNFLYAHINRFIRDHGQNTVVLMGPGHGGPAGNAEAFIDGSLSEVYPDIPQNEQGLERLCRAYSFPLGFPSNHGPHTPGSIHEGGELGYVLSHAFGAVLDNPSLLAIPIIGDGECETGPLAASWQTNKFINPQTDGLVLPIVHLNGYKISNPSILARVSLQERDDYFKGMGYRPYTFVAGFDEEDALSIHKRFVALFEEIFAELCSIKEHAKQGFHERPSYPVLIFKTPKGWTCPTYIDGQKFEDSWRSHQVPFAAADETLTHFDDFCAWMASYRPQEIFEKDGTLSKQVTRILPQGDLRIGSNPCADAGRVRCALTLPSLDLYKLAPDTSQRGALCASPTYVLGLYTAKLLQNNPQMFRVFGPDEIASNRFQSIYRATHKQWYVDIDKDLENDGELSQTGSVIEQLSEHQCEGLLEGYVLTGRHGIWVSYEAFAQITASMISQHIKWLEALRREVSWRKPISSLNILLTSHVWRQEHNGFTHQDPGIVDTLLNKSCNNEHVIHIYYPCDANLLLAVAQQAYTATDCVNVIFAGKQQIPVWLTLDEARLELARGVLEWTWASHTDAHGNFDLVLATCGDVPTIETLAAADILRRQGVHFKFVNVLNLCALQRHEENDTALTDEEFTELFSADKPVLFAFHAYVGTIYRLIWGRPHSSNFYVHGYQDLGSTTTFFDMLHMNQMDRFALAAHALQILNAQRALVHSCAKPLWKTARQEILAYREQLYRFTLEHGYDDPAATSYPSVAKD</sequence>
<keyword evidence="4" id="KW-0456">Lyase</keyword>